<accession>A0A1S0UAC7</accession>
<dbReference type="GeneID" id="9939057"/>
<name>A0A1S0UAC7_LOALO</name>
<dbReference type="CTD" id="9939057"/>
<dbReference type="EMBL" id="JH712094">
    <property type="protein sequence ID" value="EFO26810.1"/>
    <property type="molecule type" value="Genomic_DNA"/>
</dbReference>
<dbReference type="AlphaFoldDB" id="A0A1S0UAC7"/>
<dbReference type="InParanoid" id="A0A1S0UAC7"/>
<evidence type="ECO:0000313" key="1">
    <source>
        <dbReference type="EMBL" id="EFO26810.1"/>
    </source>
</evidence>
<sequence>MPITMTTLDWFTTILMRIVHNVKSRMYRQLDSYFGLYHCEHVGDRTIRHLRLFLESYNLEEVFVHGKEEIRIFQIFGFLINNSSRSFPSDKAVVSWIGIGTKYV</sequence>
<reference evidence="1" key="1">
    <citation type="submission" date="2012-04" db="EMBL/GenBank/DDBJ databases">
        <title>The Genome Sequence of Loa loa.</title>
        <authorList>
            <consortium name="The Broad Institute Genome Sequencing Platform"/>
            <consortium name="Broad Institute Genome Sequencing Center for Infectious Disease"/>
            <person name="Nutman T.B."/>
            <person name="Fink D.L."/>
            <person name="Russ C."/>
            <person name="Young S."/>
            <person name="Zeng Q."/>
            <person name="Gargeya S."/>
            <person name="Alvarado L."/>
            <person name="Berlin A."/>
            <person name="Chapman S.B."/>
            <person name="Chen Z."/>
            <person name="Freedman E."/>
            <person name="Gellesch M."/>
            <person name="Goldberg J."/>
            <person name="Griggs A."/>
            <person name="Gujja S."/>
            <person name="Heilman E.R."/>
            <person name="Heiman D."/>
            <person name="Howarth C."/>
            <person name="Mehta T."/>
            <person name="Neiman D."/>
            <person name="Pearson M."/>
            <person name="Roberts A."/>
            <person name="Saif S."/>
            <person name="Shea T."/>
            <person name="Shenoy N."/>
            <person name="Sisk P."/>
            <person name="Stolte C."/>
            <person name="Sykes S."/>
            <person name="White J."/>
            <person name="Yandava C."/>
            <person name="Haas B."/>
            <person name="Henn M.R."/>
            <person name="Nusbaum C."/>
            <person name="Birren B."/>
        </authorList>
    </citation>
    <scope>NUCLEOTIDE SEQUENCE [LARGE SCALE GENOMIC DNA]</scope>
</reference>
<proteinExistence type="predicted"/>
<protein>
    <submittedName>
        <fullName evidence="1">Uncharacterized protein</fullName>
    </submittedName>
</protein>
<dbReference type="RefSeq" id="XP_003137267.1">
    <property type="nucleotide sequence ID" value="XM_003137219.1"/>
</dbReference>
<organism evidence="1">
    <name type="scientific">Loa loa</name>
    <name type="common">Eye worm</name>
    <name type="synonym">Filaria loa</name>
    <dbReference type="NCBI Taxonomy" id="7209"/>
    <lineage>
        <taxon>Eukaryota</taxon>
        <taxon>Metazoa</taxon>
        <taxon>Ecdysozoa</taxon>
        <taxon>Nematoda</taxon>
        <taxon>Chromadorea</taxon>
        <taxon>Rhabditida</taxon>
        <taxon>Spirurina</taxon>
        <taxon>Spiruromorpha</taxon>
        <taxon>Filarioidea</taxon>
        <taxon>Onchocercidae</taxon>
        <taxon>Loa</taxon>
    </lineage>
</organism>
<dbReference type="KEGG" id="loa:LOAG_01681"/>
<gene>
    <name evidence="1" type="ORF">LOAG_01681</name>
</gene>